<dbReference type="InterPro" id="IPR000055">
    <property type="entry name" value="Restrct_endonuc_typeI_TRD"/>
</dbReference>
<evidence type="ECO:0000259" key="5">
    <source>
        <dbReference type="Pfam" id="PF01420"/>
    </source>
</evidence>
<protein>
    <recommendedName>
        <fullName evidence="5">Type I restriction modification DNA specificity domain-containing protein</fullName>
    </recommendedName>
</protein>
<keyword evidence="7" id="KW-1185">Reference proteome</keyword>
<evidence type="ECO:0000313" key="6">
    <source>
        <dbReference type="EMBL" id="GAA0777100.1"/>
    </source>
</evidence>
<name>A0ABP3W4I5_CLOSU</name>
<dbReference type="PANTHER" id="PTHR30408:SF12">
    <property type="entry name" value="TYPE I RESTRICTION ENZYME MJAVIII SPECIFICITY SUBUNIT"/>
    <property type="match status" value="1"/>
</dbReference>
<accession>A0ABP3W4I5</accession>
<evidence type="ECO:0000256" key="1">
    <source>
        <dbReference type="ARBA" id="ARBA00010923"/>
    </source>
</evidence>
<dbReference type="SUPFAM" id="SSF116734">
    <property type="entry name" value="DNA methylase specificity domain"/>
    <property type="match status" value="2"/>
</dbReference>
<feature type="domain" description="Type I restriction modification DNA specificity" evidence="5">
    <location>
        <begin position="256"/>
        <end position="360"/>
    </location>
</feature>
<dbReference type="InterPro" id="IPR044946">
    <property type="entry name" value="Restrct_endonuc_typeI_TRD_sf"/>
</dbReference>
<dbReference type="Pfam" id="PF01420">
    <property type="entry name" value="Methylase_S"/>
    <property type="match status" value="2"/>
</dbReference>
<feature type="coiled-coil region" evidence="4">
    <location>
        <begin position="342"/>
        <end position="369"/>
    </location>
</feature>
<dbReference type="PANTHER" id="PTHR30408">
    <property type="entry name" value="TYPE-1 RESTRICTION ENZYME ECOKI SPECIFICITY PROTEIN"/>
    <property type="match status" value="1"/>
</dbReference>
<comment type="caution">
    <text evidence="6">The sequence shown here is derived from an EMBL/GenBank/DDBJ whole genome shotgun (WGS) entry which is preliminary data.</text>
</comment>
<dbReference type="EMBL" id="BAAACI010000007">
    <property type="protein sequence ID" value="GAA0777100.1"/>
    <property type="molecule type" value="Genomic_DNA"/>
</dbReference>
<gene>
    <name evidence="6" type="ORF">GCM10008908_31630</name>
</gene>
<proteinExistence type="inferred from homology"/>
<comment type="similarity">
    <text evidence="1">Belongs to the type-I restriction system S methylase family.</text>
</comment>
<organism evidence="6 7">
    <name type="scientific">Clostridium subterminale</name>
    <dbReference type="NCBI Taxonomy" id="1550"/>
    <lineage>
        <taxon>Bacteria</taxon>
        <taxon>Bacillati</taxon>
        <taxon>Bacillota</taxon>
        <taxon>Clostridia</taxon>
        <taxon>Eubacteriales</taxon>
        <taxon>Clostridiaceae</taxon>
        <taxon>Clostridium</taxon>
    </lineage>
</organism>
<keyword evidence="3" id="KW-0238">DNA-binding</keyword>
<sequence>MNRTILGKVCNIVMGQSPIGSSYNEIGEGVALINGPTEFTDKYPIKRQWTNKRTKLCKKDDILICVRGSSTGRMNIANDTYCIGRGVAAISGRSDVALTEYIYYLLDFEVNNILLKSAGSTFPNITSKELNELPIMLFDSTTQKNIVEILKTWDKAIDLKQKLLQEKLKQKQGLMQRLLTGKIRIRGFNGVWKVTKISKILEESKELEENPSFERLLSVRLHLQGVNKRVVTGSEVDGATTVYTRRAGQFIYGKQNFHNGSMGIVPKELDGFASSADIPSFNFRSGYSSKYFYYYWARTNYYKELESLTTGTGSKRLNPKEFLSVSIKIPDYQEQNKIMIILDKASEEINLLEKEIELLKKQKKGLMQLLLSGIVRVNCD</sequence>
<feature type="domain" description="Type I restriction modification DNA specificity" evidence="5">
    <location>
        <begin position="6"/>
        <end position="166"/>
    </location>
</feature>
<evidence type="ECO:0000256" key="4">
    <source>
        <dbReference type="SAM" id="Coils"/>
    </source>
</evidence>
<dbReference type="Proteomes" id="UP001501047">
    <property type="component" value="Unassembled WGS sequence"/>
</dbReference>
<dbReference type="RefSeq" id="WP_343827463.1">
    <property type="nucleotide sequence ID" value="NZ_BAAACI010000007.1"/>
</dbReference>
<dbReference type="InterPro" id="IPR052021">
    <property type="entry name" value="Type-I_RS_S_subunit"/>
</dbReference>
<dbReference type="Gene3D" id="3.90.220.20">
    <property type="entry name" value="DNA methylase specificity domains"/>
    <property type="match status" value="2"/>
</dbReference>
<evidence type="ECO:0000256" key="2">
    <source>
        <dbReference type="ARBA" id="ARBA00022747"/>
    </source>
</evidence>
<evidence type="ECO:0000313" key="7">
    <source>
        <dbReference type="Proteomes" id="UP001501047"/>
    </source>
</evidence>
<keyword evidence="4" id="KW-0175">Coiled coil</keyword>
<keyword evidence="2" id="KW-0680">Restriction system</keyword>
<evidence type="ECO:0000256" key="3">
    <source>
        <dbReference type="ARBA" id="ARBA00023125"/>
    </source>
</evidence>
<reference evidence="7" key="1">
    <citation type="journal article" date="2019" name="Int. J. Syst. Evol. Microbiol.">
        <title>The Global Catalogue of Microorganisms (GCM) 10K type strain sequencing project: providing services to taxonomists for standard genome sequencing and annotation.</title>
        <authorList>
            <consortium name="The Broad Institute Genomics Platform"/>
            <consortium name="The Broad Institute Genome Sequencing Center for Infectious Disease"/>
            <person name="Wu L."/>
            <person name="Ma J."/>
        </authorList>
    </citation>
    <scope>NUCLEOTIDE SEQUENCE [LARGE SCALE GENOMIC DNA]</scope>
    <source>
        <strain evidence="7">JCM 1417</strain>
    </source>
</reference>
<dbReference type="CDD" id="cd17496">
    <property type="entry name" value="RMtype1_S_BliBORF2384P-TRD1-CR1_like"/>
    <property type="match status" value="1"/>
</dbReference>